<feature type="chain" id="PRO_5010827022" evidence="1">
    <location>
        <begin position="20"/>
        <end position="175"/>
    </location>
</feature>
<reference evidence="2 4" key="1">
    <citation type="submission" date="2008-03" db="EMBL/GenBank/DDBJ databases">
        <title>Annotation of Ixodes scapularis.</title>
        <authorList>
            <consortium name="Ixodes scapularis Genome Project Consortium"/>
            <person name="Caler E."/>
            <person name="Hannick L.I."/>
            <person name="Bidwell S."/>
            <person name="Joardar V."/>
            <person name="Thiagarajan M."/>
            <person name="Amedeo P."/>
            <person name="Galinsky K.J."/>
            <person name="Schobel S."/>
            <person name="Inman J."/>
            <person name="Hostetler J."/>
            <person name="Miller J."/>
            <person name="Hammond M."/>
            <person name="Megy K."/>
            <person name="Lawson D."/>
            <person name="Kodira C."/>
            <person name="Sutton G."/>
            <person name="Meyer J."/>
            <person name="Hill C.A."/>
            <person name="Birren B."/>
            <person name="Nene V."/>
            <person name="Collins F."/>
            <person name="Alarcon-Chaidez F."/>
            <person name="Wikel S."/>
            <person name="Strausberg R."/>
        </authorList>
    </citation>
    <scope>NUCLEOTIDE SEQUENCE [LARGE SCALE GENOMIC DNA]</scope>
    <source>
        <strain evidence="4">Wikel</strain>
        <strain evidence="2">Wikel colony</strain>
    </source>
</reference>
<dbReference type="VEuPathDB" id="VectorBase:ISCW015042"/>
<evidence type="ECO:0000313" key="4">
    <source>
        <dbReference type="Proteomes" id="UP000001555"/>
    </source>
</evidence>
<dbReference type="AlphaFoldDB" id="B7QJJ8"/>
<dbReference type="VEuPathDB" id="VectorBase:ISCP_018134"/>
<accession>B7QJJ8</accession>
<proteinExistence type="predicted"/>
<dbReference type="EMBL" id="ABJB010997283">
    <property type="status" value="NOT_ANNOTATED_CDS"/>
    <property type="molecule type" value="Genomic_DNA"/>
</dbReference>
<sequence>MKRTSFFVLFCFFGAVICADPPQCTSDEYDDHVSVFYGSKDNSIAYEKDARPYRDGVFCLARDLDGFVRHLGACFEGTCKEEPRDAQGNLPGQWAEEYHQCPSIVSLSKPVKKCTFFCKKKTEEHLPEGYFFGIYRHPSLCELGDDKIGVCASGQCQDPKRYPQIDDNELKPPSK</sequence>
<evidence type="ECO:0000313" key="3">
    <source>
        <dbReference type="EnsemblMetazoa" id="ISCW015042-PA"/>
    </source>
</evidence>
<dbReference type="EMBL" id="ABJB010180135">
    <property type="status" value="NOT_ANNOTATED_CDS"/>
    <property type="molecule type" value="Genomic_DNA"/>
</dbReference>
<gene>
    <name evidence="2" type="ORF">IscW_ISCW015042</name>
</gene>
<dbReference type="EnsemblMetazoa" id="ISCW015042-RA">
    <property type="protein sequence ID" value="ISCW015042-PA"/>
    <property type="gene ID" value="ISCW015042"/>
</dbReference>
<name>B7QJJ8_IXOSC</name>
<feature type="signal peptide" evidence="1">
    <location>
        <begin position="1"/>
        <end position="19"/>
    </location>
</feature>
<dbReference type="InParanoid" id="B7QJJ8"/>
<dbReference type="VEuPathDB" id="VectorBase:ISCI015042"/>
<dbReference type="EMBL" id="DS952825">
    <property type="protein sequence ID" value="EEC19020.1"/>
    <property type="molecule type" value="Genomic_DNA"/>
</dbReference>
<reference evidence="3" key="2">
    <citation type="submission" date="2020-05" db="UniProtKB">
        <authorList>
            <consortium name="EnsemblMetazoa"/>
        </authorList>
    </citation>
    <scope>IDENTIFICATION</scope>
    <source>
        <strain evidence="3">wikel</strain>
    </source>
</reference>
<keyword evidence="1" id="KW-0732">Signal</keyword>
<evidence type="ECO:0000256" key="1">
    <source>
        <dbReference type="SAM" id="SignalP"/>
    </source>
</evidence>
<protein>
    <submittedName>
        <fullName evidence="2 3">Secreted salivary gland peptide, putative</fullName>
    </submittedName>
</protein>
<dbReference type="EMBL" id="ABJB010523325">
    <property type="status" value="NOT_ANNOTATED_CDS"/>
    <property type="molecule type" value="Genomic_DNA"/>
</dbReference>
<dbReference type="Proteomes" id="UP000001555">
    <property type="component" value="Unassembled WGS sequence"/>
</dbReference>
<evidence type="ECO:0000313" key="2">
    <source>
        <dbReference type="EMBL" id="EEC19020.1"/>
    </source>
</evidence>
<dbReference type="PaxDb" id="6945-B7QJJ8"/>
<keyword evidence="4" id="KW-1185">Reference proteome</keyword>
<organism>
    <name type="scientific">Ixodes scapularis</name>
    <name type="common">Black-legged tick</name>
    <name type="synonym">Deer tick</name>
    <dbReference type="NCBI Taxonomy" id="6945"/>
    <lineage>
        <taxon>Eukaryota</taxon>
        <taxon>Metazoa</taxon>
        <taxon>Ecdysozoa</taxon>
        <taxon>Arthropoda</taxon>
        <taxon>Chelicerata</taxon>
        <taxon>Arachnida</taxon>
        <taxon>Acari</taxon>
        <taxon>Parasitiformes</taxon>
        <taxon>Ixodida</taxon>
        <taxon>Ixodoidea</taxon>
        <taxon>Ixodidae</taxon>
        <taxon>Ixodinae</taxon>
        <taxon>Ixodes</taxon>
    </lineage>
</organism>
<dbReference type="HOGENOM" id="CLU_1791679_0_0_1"/>